<evidence type="ECO:0000256" key="3">
    <source>
        <dbReference type="ARBA" id="ARBA00022723"/>
    </source>
</evidence>
<sequence>DFQAIQSAFLKQVIVGSNVFFKTSPAEVNSFMKFVKKMGPFDAVLDGLNIIFRASKRPKISQLEKAAEYFCSQGMKILILGNMSLIKVAREISKMHPMTAVYMTSTTKADDAFFLYAALKSGKNTLVVTSDKLRDHKFLLDYHLRPKFQQWIFTAQLYDWYFSQTGQFTIGKRHLYEIGPAQDDYGWHIPEMDIDAANPFGSFHVLCLRNRTKQTVSQKAISNKSKPPSNESLTDITASTQSYVGQDKPQMQENLAKLGKDKARTTKKSGQSLQLQNNKLQ</sequence>
<gene>
    <name evidence="10" type="primary">ORF34133</name>
</gene>
<dbReference type="GO" id="GO:0030678">
    <property type="term" value="C:mitochondrial ribonuclease P complex"/>
    <property type="evidence" value="ECO:0007669"/>
    <property type="project" value="TreeGrafter"/>
</dbReference>
<keyword evidence="5" id="KW-0862">Zinc</keyword>
<evidence type="ECO:0000256" key="1">
    <source>
        <dbReference type="ARBA" id="ARBA00004173"/>
    </source>
</evidence>
<accession>A0A0B6YRA4</accession>
<dbReference type="GO" id="GO:0004526">
    <property type="term" value="F:ribonuclease P activity"/>
    <property type="evidence" value="ECO:0007669"/>
    <property type="project" value="TreeGrafter"/>
</dbReference>
<keyword evidence="4" id="KW-0378">Hydrolase</keyword>
<evidence type="ECO:0000259" key="9">
    <source>
        <dbReference type="Pfam" id="PF16953"/>
    </source>
</evidence>
<proteinExistence type="inferred from homology"/>
<feature type="non-terminal residue" evidence="10">
    <location>
        <position position="281"/>
    </location>
</feature>
<dbReference type="PANTHER" id="PTHR13547">
    <property type="match status" value="1"/>
</dbReference>
<feature type="non-terminal residue" evidence="10">
    <location>
        <position position="1"/>
    </location>
</feature>
<dbReference type="Gene3D" id="3.40.50.11980">
    <property type="match status" value="1"/>
</dbReference>
<dbReference type="GO" id="GO:0097745">
    <property type="term" value="P:mitochondrial tRNA 5'-end processing"/>
    <property type="evidence" value="ECO:0007669"/>
    <property type="project" value="TreeGrafter"/>
</dbReference>
<evidence type="ECO:0000256" key="8">
    <source>
        <dbReference type="SAM" id="MobiDB-lite"/>
    </source>
</evidence>
<keyword evidence="7" id="KW-0496">Mitochondrion</keyword>
<dbReference type="GO" id="GO:0001682">
    <property type="term" value="P:tRNA 5'-leader removal"/>
    <property type="evidence" value="ECO:0007669"/>
    <property type="project" value="TreeGrafter"/>
</dbReference>
<keyword evidence="6" id="KW-0809">Transit peptide</keyword>
<evidence type="ECO:0000256" key="2">
    <source>
        <dbReference type="ARBA" id="ARBA00007626"/>
    </source>
</evidence>
<dbReference type="GO" id="GO:0046872">
    <property type="term" value="F:metal ion binding"/>
    <property type="evidence" value="ECO:0007669"/>
    <property type="project" value="UniProtKB-KW"/>
</dbReference>
<dbReference type="Pfam" id="PF16953">
    <property type="entry name" value="PRORP"/>
    <property type="match status" value="1"/>
</dbReference>
<dbReference type="PANTHER" id="PTHR13547:SF1">
    <property type="entry name" value="MITOCHONDRIAL RIBONUCLEASE P CATALYTIC SUBUNIT"/>
    <property type="match status" value="1"/>
</dbReference>
<evidence type="ECO:0000256" key="4">
    <source>
        <dbReference type="ARBA" id="ARBA00022801"/>
    </source>
</evidence>
<keyword evidence="3" id="KW-0479">Metal-binding</keyword>
<organism evidence="10">
    <name type="scientific">Arion vulgaris</name>
    <dbReference type="NCBI Taxonomy" id="1028688"/>
    <lineage>
        <taxon>Eukaryota</taxon>
        <taxon>Metazoa</taxon>
        <taxon>Spiralia</taxon>
        <taxon>Lophotrochozoa</taxon>
        <taxon>Mollusca</taxon>
        <taxon>Gastropoda</taxon>
        <taxon>Heterobranchia</taxon>
        <taxon>Euthyneura</taxon>
        <taxon>Panpulmonata</taxon>
        <taxon>Eupulmonata</taxon>
        <taxon>Stylommatophora</taxon>
        <taxon>Helicina</taxon>
        <taxon>Arionoidea</taxon>
        <taxon>Arionidae</taxon>
        <taxon>Arion</taxon>
    </lineage>
</organism>
<evidence type="ECO:0000313" key="10">
    <source>
        <dbReference type="EMBL" id="CEK58768.1"/>
    </source>
</evidence>
<dbReference type="EMBL" id="HACG01011903">
    <property type="protein sequence ID" value="CEK58768.1"/>
    <property type="molecule type" value="Transcribed_RNA"/>
</dbReference>
<protein>
    <recommendedName>
        <fullName evidence="9">PRORP domain-containing protein</fullName>
    </recommendedName>
</protein>
<name>A0A0B6YRA4_9EUPU</name>
<dbReference type="InterPro" id="IPR031595">
    <property type="entry name" value="PRORP_C"/>
</dbReference>
<evidence type="ECO:0000256" key="5">
    <source>
        <dbReference type="ARBA" id="ARBA00022833"/>
    </source>
</evidence>
<evidence type="ECO:0000256" key="7">
    <source>
        <dbReference type="ARBA" id="ARBA00023128"/>
    </source>
</evidence>
<feature type="region of interest" description="Disordered" evidence="8">
    <location>
        <begin position="260"/>
        <end position="281"/>
    </location>
</feature>
<feature type="domain" description="PRORP" evidence="9">
    <location>
        <begin position="2"/>
        <end position="192"/>
    </location>
</feature>
<dbReference type="AlphaFoldDB" id="A0A0B6YRA4"/>
<reference evidence="10" key="1">
    <citation type="submission" date="2014-12" db="EMBL/GenBank/DDBJ databases">
        <title>Insight into the proteome of Arion vulgaris.</title>
        <authorList>
            <person name="Aradska J."/>
            <person name="Bulat T."/>
            <person name="Smidak R."/>
            <person name="Sarate P."/>
            <person name="Gangsoo J."/>
            <person name="Sialana F."/>
            <person name="Bilban M."/>
            <person name="Lubec G."/>
        </authorList>
    </citation>
    <scope>NUCLEOTIDE SEQUENCE</scope>
    <source>
        <tissue evidence="10">Skin</tissue>
    </source>
</reference>
<comment type="similarity">
    <text evidence="2">Belongs to the PPR family. P subfamily.</text>
</comment>
<feature type="compositionally biased region" description="Polar residues" evidence="8">
    <location>
        <begin position="268"/>
        <end position="281"/>
    </location>
</feature>
<comment type="subcellular location">
    <subcellularLocation>
        <location evidence="1">Mitochondrion</location>
    </subcellularLocation>
</comment>
<evidence type="ECO:0000256" key="6">
    <source>
        <dbReference type="ARBA" id="ARBA00022946"/>
    </source>
</evidence>